<keyword evidence="4" id="KW-0808">Transferase</keyword>
<dbReference type="Pfam" id="PF01041">
    <property type="entry name" value="DegT_DnrJ_EryC1"/>
    <property type="match status" value="1"/>
</dbReference>
<proteinExistence type="inferred from homology"/>
<comment type="caution">
    <text evidence="4">The sequence shown here is derived from an EMBL/GenBank/DDBJ whole genome shotgun (WGS) entry which is preliminary data.</text>
</comment>
<reference evidence="5" key="1">
    <citation type="journal article" date="2019" name="Int. J. Syst. Evol. Microbiol.">
        <title>The Global Catalogue of Microorganisms (GCM) 10K type strain sequencing project: providing services to taxonomists for standard genome sequencing and annotation.</title>
        <authorList>
            <consortium name="The Broad Institute Genomics Platform"/>
            <consortium name="The Broad Institute Genome Sequencing Center for Infectious Disease"/>
            <person name="Wu L."/>
            <person name="Ma J."/>
        </authorList>
    </citation>
    <scope>NUCLEOTIDE SEQUENCE [LARGE SCALE GENOMIC DNA]</scope>
    <source>
        <strain evidence="5">JCM 15896</strain>
    </source>
</reference>
<protein>
    <submittedName>
        <fullName evidence="4">dTDP-4-amino-4,6-dideoxy-D-glucose aminotransferase VioA</fullName>
    </submittedName>
</protein>
<dbReference type="SUPFAM" id="SSF53383">
    <property type="entry name" value="PLP-dependent transferases"/>
    <property type="match status" value="1"/>
</dbReference>
<dbReference type="GO" id="GO:0008483">
    <property type="term" value="F:transaminase activity"/>
    <property type="evidence" value="ECO:0007669"/>
    <property type="project" value="UniProtKB-KW"/>
</dbReference>
<dbReference type="InterPro" id="IPR000653">
    <property type="entry name" value="DegT/StrS_aminotransferase"/>
</dbReference>
<evidence type="ECO:0000256" key="3">
    <source>
        <dbReference type="RuleBase" id="RU004508"/>
    </source>
</evidence>
<evidence type="ECO:0000313" key="4">
    <source>
        <dbReference type="EMBL" id="GAA0856820.1"/>
    </source>
</evidence>
<keyword evidence="1 3" id="KW-0663">Pyridoxal phosphate</keyword>
<keyword evidence="5" id="KW-1185">Reference proteome</keyword>
<accession>A0ABP3WUB9</accession>
<gene>
    <name evidence="4" type="primary">vioA</name>
    <name evidence="4" type="ORF">GCM10009114_20160</name>
</gene>
<dbReference type="InterPro" id="IPR015421">
    <property type="entry name" value="PyrdxlP-dep_Trfase_major"/>
</dbReference>
<evidence type="ECO:0000313" key="5">
    <source>
        <dbReference type="Proteomes" id="UP001500359"/>
    </source>
</evidence>
<dbReference type="InterPro" id="IPR015424">
    <property type="entry name" value="PyrdxlP-dep_Trfase"/>
</dbReference>
<dbReference type="Proteomes" id="UP001500359">
    <property type="component" value="Unassembled WGS sequence"/>
</dbReference>
<dbReference type="CDD" id="cd00616">
    <property type="entry name" value="AHBA_syn"/>
    <property type="match status" value="1"/>
</dbReference>
<keyword evidence="4" id="KW-0032">Aminotransferase</keyword>
<dbReference type="PANTHER" id="PTHR30244:SF9">
    <property type="entry name" value="PROTEIN RV3402C"/>
    <property type="match status" value="1"/>
</dbReference>
<comment type="similarity">
    <text evidence="2 3">Belongs to the DegT/DnrJ/EryC1 family.</text>
</comment>
<dbReference type="EMBL" id="BAAAFD010000005">
    <property type="protein sequence ID" value="GAA0856820.1"/>
    <property type="molecule type" value="Genomic_DNA"/>
</dbReference>
<dbReference type="PANTHER" id="PTHR30244">
    <property type="entry name" value="TRANSAMINASE"/>
    <property type="match status" value="1"/>
</dbReference>
<evidence type="ECO:0000256" key="2">
    <source>
        <dbReference type="ARBA" id="ARBA00037999"/>
    </source>
</evidence>
<dbReference type="Gene3D" id="3.40.640.10">
    <property type="entry name" value="Type I PLP-dependent aspartate aminotransferase-like (Major domain)"/>
    <property type="match status" value="1"/>
</dbReference>
<organism evidence="4 5">
    <name type="scientific">Aliiglaciecola litoralis</name>
    <dbReference type="NCBI Taxonomy" id="582857"/>
    <lineage>
        <taxon>Bacteria</taxon>
        <taxon>Pseudomonadati</taxon>
        <taxon>Pseudomonadota</taxon>
        <taxon>Gammaproteobacteria</taxon>
        <taxon>Alteromonadales</taxon>
        <taxon>Alteromonadaceae</taxon>
        <taxon>Aliiglaciecola</taxon>
    </lineage>
</organism>
<sequence>MPLLEDIWHSKMLTNNGKYNGKFCRELAKLWDVEHVVTFTNGTQALLAALSCLATKEKGEIITTPFTFIATTNSIIWTGHKPVFVDINPTTLNIDVDAIERAISSETVAILAVHCYGNPCDVVALNELSLRHNIPVLYDAAHAFGVELAGESVFRFGSMSVASFHATKTFNTFEGGAVACHSAVVRDKLINFANFGFQNETTISSLGLNAKMSEFNAALGLVQLQHIDKMLAGKQYIADYYVSELSKLEGVFIPTEPNNSRLNYSYFPIFIEPNAKTDRDTLYGFLREHGYMVRRYFYPLTCDFGIPEIEERARKLDVSKARKRADEVLCLPIYSDLDVEAVYELVSLLKSKLG</sequence>
<name>A0ABP3WUB9_9ALTE</name>
<evidence type="ECO:0000256" key="1">
    <source>
        <dbReference type="ARBA" id="ARBA00022898"/>
    </source>
</evidence>
<dbReference type="PIRSF" id="PIRSF000390">
    <property type="entry name" value="PLP_StrS"/>
    <property type="match status" value="1"/>
</dbReference>